<evidence type="ECO:0000259" key="2">
    <source>
        <dbReference type="Pfam" id="PF04909"/>
    </source>
</evidence>
<evidence type="ECO:0000313" key="3">
    <source>
        <dbReference type="EMBL" id="CAH1211370.1"/>
    </source>
</evidence>
<dbReference type="SUPFAM" id="SSF51556">
    <property type="entry name" value="Metallo-dependent hydrolases"/>
    <property type="match status" value="1"/>
</dbReference>
<gene>
    <name evidence="3" type="ORF">PAECIP111893_03382</name>
</gene>
<accession>A0ABM9CFU5</accession>
<keyword evidence="1" id="KW-0472">Membrane</keyword>
<feature type="domain" description="Amidohydrolase-related" evidence="2">
    <location>
        <begin position="87"/>
        <end position="337"/>
    </location>
</feature>
<keyword evidence="1" id="KW-0812">Transmembrane</keyword>
<name>A0ABM9CFU5_9BACL</name>
<organism evidence="3 4">
    <name type="scientific">Paenibacillus plantiphilus</name>
    <dbReference type="NCBI Taxonomy" id="2905650"/>
    <lineage>
        <taxon>Bacteria</taxon>
        <taxon>Bacillati</taxon>
        <taxon>Bacillota</taxon>
        <taxon>Bacilli</taxon>
        <taxon>Bacillales</taxon>
        <taxon>Paenibacillaceae</taxon>
        <taxon>Paenibacillus</taxon>
    </lineage>
</organism>
<reference evidence="3" key="1">
    <citation type="submission" date="2022-01" db="EMBL/GenBank/DDBJ databases">
        <authorList>
            <person name="Criscuolo A."/>
        </authorList>
    </citation>
    <scope>NUCLEOTIDE SEQUENCE</scope>
    <source>
        <strain evidence="3">CIP111893</strain>
    </source>
</reference>
<evidence type="ECO:0000256" key="1">
    <source>
        <dbReference type="SAM" id="Phobius"/>
    </source>
</evidence>
<comment type="caution">
    <text evidence="3">The sequence shown here is derived from an EMBL/GenBank/DDBJ whole genome shotgun (WGS) entry which is preliminary data.</text>
</comment>
<dbReference type="EMBL" id="CAKMMF010000019">
    <property type="protein sequence ID" value="CAH1211370.1"/>
    <property type="molecule type" value="Genomic_DNA"/>
</dbReference>
<proteinExistence type="predicted"/>
<dbReference type="Proteomes" id="UP000838686">
    <property type="component" value="Unassembled WGS sequence"/>
</dbReference>
<dbReference type="Pfam" id="PF04909">
    <property type="entry name" value="Amidohydro_2"/>
    <property type="match status" value="1"/>
</dbReference>
<feature type="transmembrane region" description="Helical" evidence="1">
    <location>
        <begin position="12"/>
        <end position="32"/>
    </location>
</feature>
<keyword evidence="1" id="KW-1133">Transmembrane helix</keyword>
<dbReference type="InterPro" id="IPR032466">
    <property type="entry name" value="Metal_Hydrolase"/>
</dbReference>
<sequence>MNSWNRKHRNILYALVGIIIIGIVASGMLLFGDDDASTITSIEKEGNETNAAIAAKTQPVETAKETNESELTLAKLIELYGNQPLIDAHNHGASRPNYDSLIKRWSDYGIDRIVLFGAVSEPSAVTTDETAWKAYQAYPDVVIPFFSGIDLHDSGSLETVREKLERGYFGIGEIAAASSHSPVLANVPWKTEHPMDGFLPQIYELCAAYKAPLLLHIDPPNGMVIDKLEEALTAYPDTTFIFAHANAFNSPDNVRRLLADHPNLYADFYAGFTAFNEGSTNSLEDFVEVIREFPDRFLLSTDSGFGLRNDRLAIEAMYRLIHLLDDEQLARQIAYDNLDALIKEQPATKTQLQLIEKLDRTDLLPEDTAQLTKIEAGLILLGR</sequence>
<protein>
    <recommendedName>
        <fullName evidence="2">Amidohydrolase-related domain-containing protein</fullName>
    </recommendedName>
</protein>
<dbReference type="RefSeq" id="WP_236343715.1">
    <property type="nucleotide sequence ID" value="NZ_CAKMMF010000019.1"/>
</dbReference>
<dbReference type="InterPro" id="IPR006680">
    <property type="entry name" value="Amidohydro-rel"/>
</dbReference>
<keyword evidence="4" id="KW-1185">Reference proteome</keyword>
<dbReference type="Gene3D" id="3.20.20.140">
    <property type="entry name" value="Metal-dependent hydrolases"/>
    <property type="match status" value="1"/>
</dbReference>
<evidence type="ECO:0000313" key="4">
    <source>
        <dbReference type="Proteomes" id="UP000838686"/>
    </source>
</evidence>